<dbReference type="EMBL" id="JBHUOV010000015">
    <property type="protein sequence ID" value="MFD2824591.1"/>
    <property type="molecule type" value="Genomic_DNA"/>
</dbReference>
<sequence length="157" mass="18695">MKTATVKQLKDELKHLSSEDLVNLCLRLSRFKKENKELLTYLLFEAHDEDSYIENIKLEIDAQFETINRASYFYIKKSVRKILRLIKKYSRYSLKKETEVELLLYFCQKLKSFTPSIKHNVTLTNIYNRQIASIKKIINGLHEDLQYDYTLALEALH</sequence>
<protein>
    <submittedName>
        <fullName evidence="1">Uncharacterized protein</fullName>
    </submittedName>
</protein>
<keyword evidence="2" id="KW-1185">Reference proteome</keyword>
<evidence type="ECO:0000313" key="1">
    <source>
        <dbReference type="EMBL" id="MFD2824591.1"/>
    </source>
</evidence>
<proteinExistence type="predicted"/>
<comment type="caution">
    <text evidence="1">The sequence shown here is derived from an EMBL/GenBank/DDBJ whole genome shotgun (WGS) entry which is preliminary data.</text>
</comment>
<organism evidence="1 2">
    <name type="scientific">Lacinutrix iliipiscaria</name>
    <dbReference type="NCBI Taxonomy" id="1230532"/>
    <lineage>
        <taxon>Bacteria</taxon>
        <taxon>Pseudomonadati</taxon>
        <taxon>Bacteroidota</taxon>
        <taxon>Flavobacteriia</taxon>
        <taxon>Flavobacteriales</taxon>
        <taxon>Flavobacteriaceae</taxon>
        <taxon>Lacinutrix</taxon>
    </lineage>
</organism>
<accession>A0ABW5WTH7</accession>
<reference evidence="2" key="1">
    <citation type="journal article" date="2019" name="Int. J. Syst. Evol. Microbiol.">
        <title>The Global Catalogue of Microorganisms (GCM) 10K type strain sequencing project: providing services to taxonomists for standard genome sequencing and annotation.</title>
        <authorList>
            <consortium name="The Broad Institute Genomics Platform"/>
            <consortium name="The Broad Institute Genome Sequencing Center for Infectious Disease"/>
            <person name="Wu L."/>
            <person name="Ma J."/>
        </authorList>
    </citation>
    <scope>NUCLEOTIDE SEQUENCE [LARGE SCALE GENOMIC DNA]</scope>
    <source>
        <strain evidence="2">KCTC 32141</strain>
    </source>
</reference>
<name>A0ABW5WTH7_9FLAO</name>
<dbReference type="Proteomes" id="UP001597533">
    <property type="component" value="Unassembled WGS sequence"/>
</dbReference>
<evidence type="ECO:0000313" key="2">
    <source>
        <dbReference type="Proteomes" id="UP001597533"/>
    </source>
</evidence>
<gene>
    <name evidence="1" type="ORF">ACFS5M_12995</name>
</gene>
<dbReference type="RefSeq" id="WP_183489052.1">
    <property type="nucleotide sequence ID" value="NZ_JBHUOV010000015.1"/>
</dbReference>